<dbReference type="GO" id="GO:0003735">
    <property type="term" value="F:structural constituent of ribosome"/>
    <property type="evidence" value="ECO:0007669"/>
    <property type="project" value="InterPro"/>
</dbReference>
<dbReference type="InterPro" id="IPR002672">
    <property type="entry name" value="Ribosomal_eL28"/>
</dbReference>
<evidence type="ECO:0000256" key="3">
    <source>
        <dbReference type="ARBA" id="ARBA00023274"/>
    </source>
</evidence>
<evidence type="ECO:0000256" key="4">
    <source>
        <dbReference type="SAM" id="MobiDB-lite"/>
    </source>
</evidence>
<protein>
    <recommendedName>
        <fullName evidence="5">Ribosomal eL28/Mak16 domain-containing protein</fullName>
    </recommendedName>
</protein>
<evidence type="ECO:0000313" key="7">
    <source>
        <dbReference type="Proteomes" id="UP000503462"/>
    </source>
</evidence>
<feature type="compositionally biased region" description="Basic residues" evidence="4">
    <location>
        <begin position="75"/>
        <end position="86"/>
    </location>
</feature>
<dbReference type="FunFam" id="3.30.390.110:FF:000002">
    <property type="entry name" value="60S ribosomal protein L28"/>
    <property type="match status" value="1"/>
</dbReference>
<dbReference type="EMBL" id="CP051141">
    <property type="protein sequence ID" value="QIW98664.1"/>
    <property type="molecule type" value="Genomic_DNA"/>
</dbReference>
<dbReference type="PANTHER" id="PTHR10544">
    <property type="entry name" value="60S RIBOSOMAL PROTEIN L28"/>
    <property type="match status" value="1"/>
</dbReference>
<proteinExistence type="inferred from homology"/>
<dbReference type="GO" id="GO:0006412">
    <property type="term" value="P:translation"/>
    <property type="evidence" value="ECO:0007669"/>
    <property type="project" value="InterPro"/>
</dbReference>
<keyword evidence="7" id="KW-1185">Reference proteome</keyword>
<feature type="region of interest" description="Disordered" evidence="4">
    <location>
        <begin position="125"/>
        <end position="157"/>
    </location>
</feature>
<evidence type="ECO:0000256" key="1">
    <source>
        <dbReference type="ARBA" id="ARBA00007926"/>
    </source>
</evidence>
<dbReference type="GO" id="GO:0005840">
    <property type="term" value="C:ribosome"/>
    <property type="evidence" value="ECO:0007669"/>
    <property type="project" value="UniProtKB-KW"/>
</dbReference>
<feature type="domain" description="Ribosomal eL28/Mak16" evidence="5">
    <location>
        <begin position="12"/>
        <end position="128"/>
    </location>
</feature>
<feature type="compositionally biased region" description="Polar residues" evidence="4">
    <location>
        <begin position="87"/>
        <end position="96"/>
    </location>
</feature>
<keyword evidence="2" id="KW-0689">Ribosomal protein</keyword>
<comment type="similarity">
    <text evidence="1">Belongs to the eukaryotic ribosomal protein eL28 family.</text>
</comment>
<dbReference type="Gene3D" id="3.30.390.110">
    <property type="match status" value="1"/>
</dbReference>
<evidence type="ECO:0000259" key="5">
    <source>
        <dbReference type="Pfam" id="PF01778"/>
    </source>
</evidence>
<gene>
    <name evidence="6" type="ORF">AMS68_004182</name>
</gene>
<evidence type="ECO:0000313" key="6">
    <source>
        <dbReference type="EMBL" id="QIW98664.1"/>
    </source>
</evidence>
<dbReference type="OrthoDB" id="338850at2759"/>
<feature type="region of interest" description="Disordered" evidence="4">
    <location>
        <begin position="69"/>
        <end position="97"/>
    </location>
</feature>
<organism evidence="6 7">
    <name type="scientific">Peltaster fructicola</name>
    <dbReference type="NCBI Taxonomy" id="286661"/>
    <lineage>
        <taxon>Eukaryota</taxon>
        <taxon>Fungi</taxon>
        <taxon>Dikarya</taxon>
        <taxon>Ascomycota</taxon>
        <taxon>Pezizomycotina</taxon>
        <taxon>Dothideomycetes</taxon>
        <taxon>Dothideomycetes incertae sedis</taxon>
        <taxon>Peltaster</taxon>
    </lineage>
</organism>
<sequence>MSGQIENISSDLIWEIVRNNNAYLVKRKGYGGVQFSRDPFNLTNKHARKYEGFVNDKAIGITADSPNTVGLTTKTSRHNKPARAHHTTSFSSNTSGRKIYRSVVNSTAKKGYRSDLRAHAVARASAVKLSQREKKDAPAAKPRGAKAKKAAEKSESA</sequence>
<dbReference type="Proteomes" id="UP000503462">
    <property type="component" value="Chromosome 3"/>
</dbReference>
<keyword evidence="3" id="KW-0687">Ribonucleoprotein</keyword>
<dbReference type="Pfam" id="PF01778">
    <property type="entry name" value="Ribosomal_L28e"/>
    <property type="match status" value="1"/>
</dbReference>
<dbReference type="InterPro" id="IPR029004">
    <property type="entry name" value="Ribosomal_eL28/Mak16"/>
</dbReference>
<dbReference type="GO" id="GO:1990904">
    <property type="term" value="C:ribonucleoprotein complex"/>
    <property type="evidence" value="ECO:0007669"/>
    <property type="project" value="UniProtKB-KW"/>
</dbReference>
<reference evidence="6 7" key="1">
    <citation type="journal article" date="2016" name="Sci. Rep.">
        <title>Peltaster fructicola genome reveals evolution from an invasive phytopathogen to an ectophytic parasite.</title>
        <authorList>
            <person name="Xu C."/>
            <person name="Chen H."/>
            <person name="Gleason M.L."/>
            <person name="Xu J.R."/>
            <person name="Liu H."/>
            <person name="Zhang R."/>
            <person name="Sun G."/>
        </authorList>
    </citation>
    <scope>NUCLEOTIDE SEQUENCE [LARGE SCALE GENOMIC DNA]</scope>
    <source>
        <strain evidence="6 7">LNHT1506</strain>
    </source>
</reference>
<accession>A0A6H0XVI3</accession>
<dbReference type="AlphaFoldDB" id="A0A6H0XVI3"/>
<name>A0A6H0XVI3_9PEZI</name>
<evidence type="ECO:0000256" key="2">
    <source>
        <dbReference type="ARBA" id="ARBA00022980"/>
    </source>
</evidence>